<gene>
    <name evidence="3" type="ORF">AQI95_43175</name>
</gene>
<comment type="caution">
    <text evidence="3">The sequence shown here is derived from an EMBL/GenBank/DDBJ whole genome shotgun (WGS) entry which is preliminary data.</text>
</comment>
<protein>
    <submittedName>
        <fullName evidence="3">Amidohydrolase</fullName>
    </submittedName>
</protein>
<reference evidence="3 4" key="1">
    <citation type="submission" date="2015-10" db="EMBL/GenBank/DDBJ databases">
        <title>Draft genome sequence of Streptomyces yokosukanensis DSM 40224, type strain for the species Streptomyces yokosukanensis.</title>
        <authorList>
            <person name="Ruckert C."/>
            <person name="Winkler A."/>
            <person name="Kalinowski J."/>
            <person name="Kampfer P."/>
            <person name="Glaeser S."/>
        </authorList>
    </citation>
    <scope>NUCLEOTIDE SEQUENCE [LARGE SCALE GENOMIC DNA]</scope>
    <source>
        <strain evidence="3 4">DSM 40224</strain>
    </source>
</reference>
<dbReference type="InterPro" id="IPR032465">
    <property type="entry name" value="ACMSD"/>
</dbReference>
<dbReference type="EMBL" id="LMWN01000111">
    <property type="protein sequence ID" value="KUM95462.1"/>
    <property type="molecule type" value="Genomic_DNA"/>
</dbReference>
<dbReference type="InterPro" id="IPR006680">
    <property type="entry name" value="Amidohydro-rel"/>
</dbReference>
<dbReference type="Gene3D" id="3.20.20.140">
    <property type="entry name" value="Metal-dependent hydrolases"/>
    <property type="match status" value="1"/>
</dbReference>
<dbReference type="STRING" id="67386.AQI95_43175"/>
<dbReference type="PANTHER" id="PTHR21240:SF30">
    <property type="entry name" value="AMIDOHYDROLASE-RELATED DOMAIN-CONTAINING PROTEIN-RELATED"/>
    <property type="match status" value="1"/>
</dbReference>
<dbReference type="InterPro" id="IPR032466">
    <property type="entry name" value="Metal_Hydrolase"/>
</dbReference>
<dbReference type="PANTHER" id="PTHR21240">
    <property type="entry name" value="2-AMINO-3-CARBOXYLMUCONATE-6-SEMIALDEHYDE DECARBOXYLASE"/>
    <property type="match status" value="1"/>
</dbReference>
<dbReference type="Pfam" id="PF04909">
    <property type="entry name" value="Amidohydro_2"/>
    <property type="match status" value="1"/>
</dbReference>
<dbReference type="GO" id="GO:0005829">
    <property type="term" value="C:cytosol"/>
    <property type="evidence" value="ECO:0007669"/>
    <property type="project" value="TreeGrafter"/>
</dbReference>
<feature type="domain" description="Amidohydrolase-related" evidence="2">
    <location>
        <begin position="35"/>
        <end position="318"/>
    </location>
</feature>
<dbReference type="AlphaFoldDB" id="A0A101NM70"/>
<dbReference type="RefSeq" id="WP_067136879.1">
    <property type="nucleotide sequence ID" value="NZ_KQ948249.1"/>
</dbReference>
<dbReference type="GO" id="GO:0019748">
    <property type="term" value="P:secondary metabolic process"/>
    <property type="evidence" value="ECO:0007669"/>
    <property type="project" value="TreeGrafter"/>
</dbReference>
<evidence type="ECO:0000313" key="4">
    <source>
        <dbReference type="Proteomes" id="UP000053127"/>
    </source>
</evidence>
<evidence type="ECO:0000256" key="1">
    <source>
        <dbReference type="ARBA" id="ARBA00023239"/>
    </source>
</evidence>
<proteinExistence type="predicted"/>
<keyword evidence="1" id="KW-0456">Lyase</keyword>
<evidence type="ECO:0000259" key="2">
    <source>
        <dbReference type="Pfam" id="PF04909"/>
    </source>
</evidence>
<evidence type="ECO:0000313" key="3">
    <source>
        <dbReference type="EMBL" id="KUM95462.1"/>
    </source>
</evidence>
<dbReference type="SUPFAM" id="SSF51556">
    <property type="entry name" value="Metallo-dependent hydrolases"/>
    <property type="match status" value="1"/>
</dbReference>
<keyword evidence="4" id="KW-1185">Reference proteome</keyword>
<dbReference type="GO" id="GO:0016787">
    <property type="term" value="F:hydrolase activity"/>
    <property type="evidence" value="ECO:0007669"/>
    <property type="project" value="UniProtKB-KW"/>
</dbReference>
<keyword evidence="3" id="KW-0378">Hydrolase</keyword>
<name>A0A101NM70_9ACTN</name>
<accession>A0A101NM70</accession>
<dbReference type="GO" id="GO:0016831">
    <property type="term" value="F:carboxy-lyase activity"/>
    <property type="evidence" value="ECO:0007669"/>
    <property type="project" value="InterPro"/>
</dbReference>
<sequence length="320" mass="35538">MKLIALEEAFAVPELLSRQPLPKKTLTADRWMREWNRLLVDFTEERLPDMDAYGIDIQVLSLTVPGIQGIADTTQAIADARQANDFLATVIARHPDRFAGFAALPLQDPEAAADELERAVTELGLRGALVNDHTGGHYYDEPQFDVVWSALEDLDVPLYLHPGAPPADSWHVLDGRPELIGPLWTWGAETGAHALRLVLGGVFDRHPRARLILGHMGEALPFQLARLDSRYQRQRDRTLHRNPSAYFGDNIHITVSGVWSHAALTGAIEAIGVDSIMFAIDYPYELTSQAVDFLASAPLADDELPKISHRNAERLLRLPS</sequence>
<dbReference type="Proteomes" id="UP000053127">
    <property type="component" value="Unassembled WGS sequence"/>
</dbReference>
<organism evidence="3 4">
    <name type="scientific">Streptomyces yokosukanensis</name>
    <dbReference type="NCBI Taxonomy" id="67386"/>
    <lineage>
        <taxon>Bacteria</taxon>
        <taxon>Bacillati</taxon>
        <taxon>Actinomycetota</taxon>
        <taxon>Actinomycetes</taxon>
        <taxon>Kitasatosporales</taxon>
        <taxon>Streptomycetaceae</taxon>
        <taxon>Streptomyces</taxon>
    </lineage>
</organism>
<dbReference type="OrthoDB" id="8673173at2"/>